<proteinExistence type="predicted"/>
<reference evidence="1 2" key="1">
    <citation type="submission" date="2013-06" db="EMBL/GenBank/DDBJ databases">
        <title>The Genome Sequence of Acinetobacter rudis CIP 110305.</title>
        <authorList>
            <consortium name="The Broad Institute Genome Sequencing Platform"/>
            <consortium name="The Broad Institute Genome Sequencing Center for Infectious Disease"/>
            <person name="Cerqueira G."/>
            <person name="Feldgarden M."/>
            <person name="Courvalin P."/>
            <person name="Perichon B."/>
            <person name="Grillot-Courvalin C."/>
            <person name="Clermont D."/>
            <person name="Rocha E."/>
            <person name="Yoon E.-J."/>
            <person name="Nemec A."/>
            <person name="Young S.K."/>
            <person name="Zeng Q."/>
            <person name="Gargeya S."/>
            <person name="Fitzgerald M."/>
            <person name="Abouelleil A."/>
            <person name="Alvarado L."/>
            <person name="Berlin A.M."/>
            <person name="Chapman S.B."/>
            <person name="Dewar J."/>
            <person name="Goldberg J."/>
            <person name="Griggs A."/>
            <person name="Gujja S."/>
            <person name="Hansen M."/>
            <person name="Howarth C."/>
            <person name="Imamovic A."/>
            <person name="Larimer J."/>
            <person name="McCowan C."/>
            <person name="Murphy C."/>
            <person name="Pearson M."/>
            <person name="Priest M."/>
            <person name="Roberts A."/>
            <person name="Saif S."/>
            <person name="Shea T."/>
            <person name="Sykes S."/>
            <person name="Wortman J."/>
            <person name="Nusbaum C."/>
            <person name="Birren B."/>
        </authorList>
    </citation>
    <scope>NUCLEOTIDE SEQUENCE [LARGE SCALE GENOMIC DNA]</scope>
    <source>
        <strain evidence="1 2">CIP 110305</strain>
    </source>
</reference>
<keyword evidence="2" id="KW-1185">Reference proteome</keyword>
<protein>
    <submittedName>
        <fullName evidence="1">Uncharacterized protein</fullName>
    </submittedName>
</protein>
<gene>
    <name evidence="1" type="ORF">F945_02151</name>
</gene>
<dbReference type="AlphaFoldDB" id="S3MZ47"/>
<organism evidence="1 2">
    <name type="scientific">Acinetobacter rudis CIP 110305</name>
    <dbReference type="NCBI Taxonomy" id="421052"/>
    <lineage>
        <taxon>Bacteria</taxon>
        <taxon>Pseudomonadati</taxon>
        <taxon>Pseudomonadota</taxon>
        <taxon>Gammaproteobacteria</taxon>
        <taxon>Moraxellales</taxon>
        <taxon>Moraxellaceae</taxon>
        <taxon>Acinetobacter</taxon>
    </lineage>
</organism>
<dbReference type="HOGENOM" id="CLU_2766511_0_0_6"/>
<evidence type="ECO:0000313" key="2">
    <source>
        <dbReference type="Proteomes" id="UP000014568"/>
    </source>
</evidence>
<dbReference type="RefSeq" id="WP_016656557.1">
    <property type="nucleotide sequence ID" value="NZ_KE340353.1"/>
</dbReference>
<dbReference type="EMBL" id="ATGI01000029">
    <property type="protein sequence ID" value="EPF72657.1"/>
    <property type="molecule type" value="Genomic_DNA"/>
</dbReference>
<dbReference type="Proteomes" id="UP000014568">
    <property type="component" value="Unassembled WGS sequence"/>
</dbReference>
<evidence type="ECO:0000313" key="1">
    <source>
        <dbReference type="EMBL" id="EPF72657.1"/>
    </source>
</evidence>
<name>S3MZ47_9GAMM</name>
<dbReference type="PATRIC" id="fig|421052.3.peg.2103"/>
<comment type="caution">
    <text evidence="1">The sequence shown here is derived from an EMBL/GenBank/DDBJ whole genome shotgun (WGS) entry which is preliminary data.</text>
</comment>
<dbReference type="STRING" id="632955.GCA_000829675_00442"/>
<sequence>MKRVFINQDMSIGSVLSGSSEMIELNTVRPCNYIDVDGIYFFEQGDYFDAKKSSIVNSETKKEFKVEKT</sequence>
<accession>S3MZ47</accession>